<evidence type="ECO:0000313" key="6">
    <source>
        <dbReference type="Proteomes" id="UP000198635"/>
    </source>
</evidence>
<dbReference type="PANTHER" id="PTHR45339:SF1">
    <property type="entry name" value="HYBRID SIGNAL TRANSDUCTION HISTIDINE KINASE J"/>
    <property type="match status" value="1"/>
</dbReference>
<evidence type="ECO:0000313" key="5">
    <source>
        <dbReference type="EMBL" id="SFK43377.1"/>
    </source>
</evidence>
<feature type="domain" description="Response regulatory" evidence="4">
    <location>
        <begin position="1"/>
        <end position="48"/>
    </location>
</feature>
<dbReference type="SUPFAM" id="SSF52172">
    <property type="entry name" value="CheY-like"/>
    <property type="match status" value="1"/>
</dbReference>
<accession>A0A1I3ZH34</accession>
<gene>
    <name evidence="5" type="ORF">SAMN04488082_12424</name>
</gene>
<dbReference type="PROSITE" id="PS50110">
    <property type="entry name" value="RESPONSE_REGULATORY"/>
    <property type="match status" value="1"/>
</dbReference>
<dbReference type="AlphaFoldDB" id="A0A1I3ZH34"/>
<dbReference type="Gene3D" id="3.40.50.2300">
    <property type="match status" value="1"/>
</dbReference>
<evidence type="ECO:0000256" key="2">
    <source>
        <dbReference type="ARBA" id="ARBA00023012"/>
    </source>
</evidence>
<comment type="caution">
    <text evidence="3">Lacks conserved residue(s) required for the propagation of feature annotation.</text>
</comment>
<proteinExistence type="predicted"/>
<keyword evidence="6" id="KW-1185">Reference proteome</keyword>
<dbReference type="PANTHER" id="PTHR45339">
    <property type="entry name" value="HYBRID SIGNAL TRANSDUCTION HISTIDINE KINASE J"/>
    <property type="match status" value="1"/>
</dbReference>
<evidence type="ECO:0000256" key="1">
    <source>
        <dbReference type="ARBA" id="ARBA00022553"/>
    </source>
</evidence>
<sequence>MQTDIPIIALTAFAMSGDKEKFIATGMDGYISKPVNLDALQNTIDHVLLAKSRNDAENASSPMTCDRRRNHLTGLDIRGVCRARVQHEPG</sequence>
<dbReference type="STRING" id="52560.SAMN04488082_12424"/>
<evidence type="ECO:0000256" key="3">
    <source>
        <dbReference type="PROSITE-ProRule" id="PRU00169"/>
    </source>
</evidence>
<dbReference type="GO" id="GO:0000160">
    <property type="term" value="P:phosphorelay signal transduction system"/>
    <property type="evidence" value="ECO:0007669"/>
    <property type="project" value="UniProtKB-KW"/>
</dbReference>
<protein>
    <submittedName>
        <fullName evidence="5">Response regulator receiver domain-containing protein</fullName>
    </submittedName>
</protein>
<dbReference type="EMBL" id="FORX01000024">
    <property type="protein sequence ID" value="SFK43377.1"/>
    <property type="molecule type" value="Genomic_DNA"/>
</dbReference>
<reference evidence="6" key="1">
    <citation type="submission" date="2016-10" db="EMBL/GenBank/DDBJ databases">
        <authorList>
            <person name="Varghese N."/>
            <person name="Submissions S."/>
        </authorList>
    </citation>
    <scope>NUCLEOTIDE SEQUENCE [LARGE SCALE GENOMIC DNA]</scope>
    <source>
        <strain evidence="6">DSM 5918</strain>
    </source>
</reference>
<evidence type="ECO:0000259" key="4">
    <source>
        <dbReference type="PROSITE" id="PS50110"/>
    </source>
</evidence>
<organism evidence="5 6">
    <name type="scientific">Desulfomicrobium apsheronum</name>
    <dbReference type="NCBI Taxonomy" id="52560"/>
    <lineage>
        <taxon>Bacteria</taxon>
        <taxon>Pseudomonadati</taxon>
        <taxon>Thermodesulfobacteriota</taxon>
        <taxon>Desulfovibrionia</taxon>
        <taxon>Desulfovibrionales</taxon>
        <taxon>Desulfomicrobiaceae</taxon>
        <taxon>Desulfomicrobium</taxon>
    </lineage>
</organism>
<keyword evidence="2" id="KW-0902">Two-component regulatory system</keyword>
<dbReference type="Proteomes" id="UP000198635">
    <property type="component" value="Unassembled WGS sequence"/>
</dbReference>
<dbReference type="InterPro" id="IPR011006">
    <property type="entry name" value="CheY-like_superfamily"/>
</dbReference>
<name>A0A1I3ZH34_9BACT</name>
<dbReference type="OrthoDB" id="514180at2"/>
<dbReference type="RefSeq" id="WP_092378977.1">
    <property type="nucleotide sequence ID" value="NZ_FORX01000024.1"/>
</dbReference>
<dbReference type="InterPro" id="IPR001789">
    <property type="entry name" value="Sig_transdc_resp-reg_receiver"/>
</dbReference>
<keyword evidence="1" id="KW-0597">Phosphoprotein</keyword>